<name>A0ACC1HR13_9FUNG</name>
<comment type="caution">
    <text evidence="1">The sequence shown here is derived from an EMBL/GenBank/DDBJ whole genome shotgun (WGS) entry which is preliminary data.</text>
</comment>
<accession>A0ACC1HR13</accession>
<evidence type="ECO:0000313" key="1">
    <source>
        <dbReference type="EMBL" id="KAJ1677558.1"/>
    </source>
</evidence>
<proteinExistence type="predicted"/>
<sequence length="91" mass="10707">IETAETTRDLLEQSQYVSAFAYEALHQRYLHHIQALQRTRGELQQIFTQIRRIKSKLNQRHPEIAKHVHQLHKHGPQRRRDGSDDDGSDGD</sequence>
<feature type="non-terminal residue" evidence="1">
    <location>
        <position position="1"/>
    </location>
</feature>
<gene>
    <name evidence="1" type="ORF">EV182_005916</name>
</gene>
<dbReference type="Proteomes" id="UP001145114">
    <property type="component" value="Unassembled WGS sequence"/>
</dbReference>
<reference evidence="1" key="1">
    <citation type="submission" date="2022-06" db="EMBL/GenBank/DDBJ databases">
        <title>Phylogenomic reconstructions and comparative analyses of Kickxellomycotina fungi.</title>
        <authorList>
            <person name="Reynolds N.K."/>
            <person name="Stajich J.E."/>
            <person name="Barry K."/>
            <person name="Grigoriev I.V."/>
            <person name="Crous P."/>
            <person name="Smith M.E."/>
        </authorList>
    </citation>
    <scope>NUCLEOTIDE SEQUENCE</scope>
    <source>
        <strain evidence="1">RSA 2271</strain>
    </source>
</reference>
<evidence type="ECO:0000313" key="2">
    <source>
        <dbReference type="Proteomes" id="UP001145114"/>
    </source>
</evidence>
<protein>
    <submittedName>
        <fullName evidence="1">Uncharacterized protein</fullName>
    </submittedName>
</protein>
<dbReference type="EMBL" id="JAMZIH010002269">
    <property type="protein sequence ID" value="KAJ1677558.1"/>
    <property type="molecule type" value="Genomic_DNA"/>
</dbReference>
<keyword evidence="2" id="KW-1185">Reference proteome</keyword>
<organism evidence="1 2">
    <name type="scientific">Spiromyces aspiralis</name>
    <dbReference type="NCBI Taxonomy" id="68401"/>
    <lineage>
        <taxon>Eukaryota</taxon>
        <taxon>Fungi</taxon>
        <taxon>Fungi incertae sedis</taxon>
        <taxon>Zoopagomycota</taxon>
        <taxon>Kickxellomycotina</taxon>
        <taxon>Kickxellomycetes</taxon>
        <taxon>Kickxellales</taxon>
        <taxon>Kickxellaceae</taxon>
        <taxon>Spiromyces</taxon>
    </lineage>
</organism>